<reference evidence="2 3" key="1">
    <citation type="submission" date="2019-10" db="EMBL/GenBank/DDBJ databases">
        <title>Glycomyces albidus sp. nov., a novel actinomycete isolated from rhizosphere soil of wheat (Triticum aestivum L.).</title>
        <authorList>
            <person name="Qian L."/>
        </authorList>
    </citation>
    <scope>NUCLEOTIDE SEQUENCE [LARGE SCALE GENOMIC DNA]</scope>
    <source>
        <strain evidence="2 3">NEAU-7082</strain>
    </source>
</reference>
<dbReference type="Proteomes" id="UP000477750">
    <property type="component" value="Unassembled WGS sequence"/>
</dbReference>
<keyword evidence="1" id="KW-0812">Transmembrane</keyword>
<name>A0A6L5G5M3_9ACTN</name>
<keyword evidence="3" id="KW-1185">Reference proteome</keyword>
<organism evidence="2 3">
    <name type="scientific">Glycomyces albidus</name>
    <dbReference type="NCBI Taxonomy" id="2656774"/>
    <lineage>
        <taxon>Bacteria</taxon>
        <taxon>Bacillati</taxon>
        <taxon>Actinomycetota</taxon>
        <taxon>Actinomycetes</taxon>
        <taxon>Glycomycetales</taxon>
        <taxon>Glycomycetaceae</taxon>
        <taxon>Glycomyces</taxon>
    </lineage>
</organism>
<feature type="transmembrane region" description="Helical" evidence="1">
    <location>
        <begin position="41"/>
        <end position="63"/>
    </location>
</feature>
<dbReference type="EMBL" id="WIAO01000004">
    <property type="protein sequence ID" value="MQM24933.1"/>
    <property type="molecule type" value="Genomic_DNA"/>
</dbReference>
<dbReference type="AlphaFoldDB" id="A0A6L5G5M3"/>
<gene>
    <name evidence="2" type="ORF">GFD30_04980</name>
</gene>
<proteinExistence type="predicted"/>
<dbReference type="RefSeq" id="WP_153024116.1">
    <property type="nucleotide sequence ID" value="NZ_WIAO01000004.1"/>
</dbReference>
<accession>A0A6L5G5M3</accession>
<feature type="transmembrane region" description="Helical" evidence="1">
    <location>
        <begin position="75"/>
        <end position="95"/>
    </location>
</feature>
<sequence length="138" mass="14179">MTTARAASKKHWLKPCFAVAGIAAAVAAIVGWITAGGVGAWSAPAGVALAALGFAGSVQAVAAAEKIDLRLTLPMALITYAVKLFLAFIALWTVQSTVPNALLPFACGIVGGAVAWLATQAVWAYRAKIPYIELDQPS</sequence>
<evidence type="ECO:0008006" key="4">
    <source>
        <dbReference type="Google" id="ProtNLM"/>
    </source>
</evidence>
<feature type="transmembrane region" description="Helical" evidence="1">
    <location>
        <begin position="12"/>
        <end position="35"/>
    </location>
</feature>
<protein>
    <recommendedName>
        <fullName evidence="4">ATP synthase subunit I</fullName>
    </recommendedName>
</protein>
<keyword evidence="1" id="KW-0472">Membrane</keyword>
<keyword evidence="1" id="KW-1133">Transmembrane helix</keyword>
<evidence type="ECO:0000313" key="2">
    <source>
        <dbReference type="EMBL" id="MQM24933.1"/>
    </source>
</evidence>
<comment type="caution">
    <text evidence="2">The sequence shown here is derived from an EMBL/GenBank/DDBJ whole genome shotgun (WGS) entry which is preliminary data.</text>
</comment>
<evidence type="ECO:0000256" key="1">
    <source>
        <dbReference type="SAM" id="Phobius"/>
    </source>
</evidence>
<evidence type="ECO:0000313" key="3">
    <source>
        <dbReference type="Proteomes" id="UP000477750"/>
    </source>
</evidence>
<feature type="transmembrane region" description="Helical" evidence="1">
    <location>
        <begin position="101"/>
        <end position="125"/>
    </location>
</feature>